<dbReference type="InterPro" id="IPR000847">
    <property type="entry name" value="LysR_HTH_N"/>
</dbReference>
<protein>
    <submittedName>
        <fullName evidence="6">LysR family transcriptional regulator</fullName>
    </submittedName>
</protein>
<evidence type="ECO:0000259" key="5">
    <source>
        <dbReference type="PROSITE" id="PS50931"/>
    </source>
</evidence>
<evidence type="ECO:0000256" key="2">
    <source>
        <dbReference type="ARBA" id="ARBA00023015"/>
    </source>
</evidence>
<organism evidence="6 7">
    <name type="scientific">Actinomadura barringtoniae</name>
    <dbReference type="NCBI Taxonomy" id="1427535"/>
    <lineage>
        <taxon>Bacteria</taxon>
        <taxon>Bacillati</taxon>
        <taxon>Actinomycetota</taxon>
        <taxon>Actinomycetes</taxon>
        <taxon>Streptosporangiales</taxon>
        <taxon>Thermomonosporaceae</taxon>
        <taxon>Actinomadura</taxon>
    </lineage>
</organism>
<dbReference type="InterPro" id="IPR005119">
    <property type="entry name" value="LysR_subst-bd"/>
</dbReference>
<comment type="similarity">
    <text evidence="1">Belongs to the LysR transcriptional regulatory family.</text>
</comment>
<dbReference type="Proteomes" id="UP000669179">
    <property type="component" value="Unassembled WGS sequence"/>
</dbReference>
<dbReference type="FunFam" id="1.10.10.10:FF:000001">
    <property type="entry name" value="LysR family transcriptional regulator"/>
    <property type="match status" value="1"/>
</dbReference>
<dbReference type="PROSITE" id="PS50931">
    <property type="entry name" value="HTH_LYSR"/>
    <property type="match status" value="1"/>
</dbReference>
<dbReference type="InterPro" id="IPR036388">
    <property type="entry name" value="WH-like_DNA-bd_sf"/>
</dbReference>
<reference evidence="6" key="1">
    <citation type="submission" date="2021-03" db="EMBL/GenBank/DDBJ databases">
        <authorList>
            <person name="Kanchanasin P."/>
            <person name="Saeng-In P."/>
            <person name="Phongsopitanun W."/>
            <person name="Yuki M."/>
            <person name="Kudo T."/>
            <person name="Ohkuma M."/>
            <person name="Tanasupawat S."/>
        </authorList>
    </citation>
    <scope>NUCLEOTIDE SEQUENCE</scope>
    <source>
        <strain evidence="6">GKU 128</strain>
    </source>
</reference>
<evidence type="ECO:0000256" key="3">
    <source>
        <dbReference type="ARBA" id="ARBA00023125"/>
    </source>
</evidence>
<keyword evidence="2" id="KW-0805">Transcription regulation</keyword>
<comment type="caution">
    <text evidence="6">The sequence shown here is derived from an EMBL/GenBank/DDBJ whole genome shotgun (WGS) entry which is preliminary data.</text>
</comment>
<name>A0A939T9E4_9ACTN</name>
<dbReference type="GO" id="GO:0003677">
    <property type="term" value="F:DNA binding"/>
    <property type="evidence" value="ECO:0007669"/>
    <property type="project" value="UniProtKB-KW"/>
</dbReference>
<dbReference type="PANTHER" id="PTHR30346">
    <property type="entry name" value="TRANSCRIPTIONAL DUAL REGULATOR HCAR-RELATED"/>
    <property type="match status" value="1"/>
</dbReference>
<dbReference type="InterPro" id="IPR036390">
    <property type="entry name" value="WH_DNA-bd_sf"/>
</dbReference>
<keyword evidence="3" id="KW-0238">DNA-binding</keyword>
<dbReference type="Pfam" id="PF03466">
    <property type="entry name" value="LysR_substrate"/>
    <property type="match status" value="1"/>
</dbReference>
<keyword evidence="7" id="KW-1185">Reference proteome</keyword>
<dbReference type="GO" id="GO:0003700">
    <property type="term" value="F:DNA-binding transcription factor activity"/>
    <property type="evidence" value="ECO:0007669"/>
    <property type="project" value="InterPro"/>
</dbReference>
<evidence type="ECO:0000256" key="1">
    <source>
        <dbReference type="ARBA" id="ARBA00009437"/>
    </source>
</evidence>
<gene>
    <name evidence="6" type="ORF">J4573_44250</name>
</gene>
<dbReference type="Gene3D" id="3.40.190.10">
    <property type="entry name" value="Periplasmic binding protein-like II"/>
    <property type="match status" value="2"/>
</dbReference>
<accession>A0A939T9E4</accession>
<dbReference type="AlphaFoldDB" id="A0A939T9E4"/>
<evidence type="ECO:0000256" key="4">
    <source>
        <dbReference type="ARBA" id="ARBA00023163"/>
    </source>
</evidence>
<evidence type="ECO:0000313" key="6">
    <source>
        <dbReference type="EMBL" id="MBO2454164.1"/>
    </source>
</evidence>
<dbReference type="PANTHER" id="PTHR30346:SF0">
    <property type="entry name" value="HCA OPERON TRANSCRIPTIONAL ACTIVATOR HCAR"/>
    <property type="match status" value="1"/>
</dbReference>
<dbReference type="SUPFAM" id="SSF53850">
    <property type="entry name" value="Periplasmic binding protein-like II"/>
    <property type="match status" value="1"/>
</dbReference>
<sequence>MELRDIEIFLTLAEELHFGRTAERLHITASRVSHAVKKQERQIGAPLFERTSRTVRLTPVGERLYQALRPGYRQIIDGIAEVTASVRDTDGTLTLGSMGPQAWMIDNIVDRFRDRHPAAHLVHRDLNPVDPLTPLRSGEIDVAHLWLPVHEPDITIGPVTHTSPIFLAMAVTHPFADRGSLDLEDYGDLTFVSHRSPLPAAMEEAFQPFRTPSGRPIARGPVVTSWDDQLKAVSTGAAVIACPAEAARFYPWPNLVYLPVRDAPPVTWAFAWLTATPNPLVRTFATQPAPTTP</sequence>
<evidence type="ECO:0000313" key="7">
    <source>
        <dbReference type="Proteomes" id="UP000669179"/>
    </source>
</evidence>
<dbReference type="GO" id="GO:0032993">
    <property type="term" value="C:protein-DNA complex"/>
    <property type="evidence" value="ECO:0007669"/>
    <property type="project" value="TreeGrafter"/>
</dbReference>
<dbReference type="RefSeq" id="WP_208262337.1">
    <property type="nucleotide sequence ID" value="NZ_JAGEOJ010000024.1"/>
</dbReference>
<dbReference type="SUPFAM" id="SSF46785">
    <property type="entry name" value="Winged helix' DNA-binding domain"/>
    <property type="match status" value="1"/>
</dbReference>
<keyword evidence="4" id="KW-0804">Transcription</keyword>
<dbReference type="Gene3D" id="1.10.10.10">
    <property type="entry name" value="Winged helix-like DNA-binding domain superfamily/Winged helix DNA-binding domain"/>
    <property type="match status" value="1"/>
</dbReference>
<dbReference type="CDD" id="cd08414">
    <property type="entry name" value="PBP2_LTTR_aromatics_like"/>
    <property type="match status" value="1"/>
</dbReference>
<proteinExistence type="inferred from homology"/>
<dbReference type="Pfam" id="PF00126">
    <property type="entry name" value="HTH_1"/>
    <property type="match status" value="1"/>
</dbReference>
<feature type="domain" description="HTH lysR-type" evidence="5">
    <location>
        <begin position="1"/>
        <end position="58"/>
    </location>
</feature>
<dbReference type="EMBL" id="JAGEOJ010000024">
    <property type="protein sequence ID" value="MBO2454164.1"/>
    <property type="molecule type" value="Genomic_DNA"/>
</dbReference>